<sequence>MEADLDLLDLLEKQKLASPREGNLVSSNEYLSSISSDPESDPDLLDKQTLAPIRDGDPISSTEWTPIATSNTPRNRTQKRKTLPSEAEPTRFPEWTPNAPCYLSKQQNHKKQTLATLHNGKSSDDYFSPPKLPKSISHLECRGLYNSTVT</sequence>
<gene>
    <name evidence="2" type="ORF">PGT21_010372</name>
</gene>
<protein>
    <submittedName>
        <fullName evidence="2">Uncharacterized protein</fullName>
    </submittedName>
</protein>
<dbReference type="EMBL" id="VSWC01000054">
    <property type="protein sequence ID" value="KAA1099521.1"/>
    <property type="molecule type" value="Genomic_DNA"/>
</dbReference>
<organism evidence="2 3">
    <name type="scientific">Puccinia graminis f. sp. tritici</name>
    <dbReference type="NCBI Taxonomy" id="56615"/>
    <lineage>
        <taxon>Eukaryota</taxon>
        <taxon>Fungi</taxon>
        <taxon>Dikarya</taxon>
        <taxon>Basidiomycota</taxon>
        <taxon>Pucciniomycotina</taxon>
        <taxon>Pucciniomycetes</taxon>
        <taxon>Pucciniales</taxon>
        <taxon>Pucciniaceae</taxon>
        <taxon>Puccinia</taxon>
    </lineage>
</organism>
<evidence type="ECO:0000256" key="1">
    <source>
        <dbReference type="SAM" id="MobiDB-lite"/>
    </source>
</evidence>
<reference evidence="2 3" key="1">
    <citation type="submission" date="2019-05" db="EMBL/GenBank/DDBJ databases">
        <title>Emergence of the Ug99 lineage of the wheat stem rust pathogen through somatic hybridization.</title>
        <authorList>
            <person name="Li F."/>
            <person name="Upadhyaya N.M."/>
            <person name="Sperschneider J."/>
            <person name="Matny O."/>
            <person name="Nguyen-Phuc H."/>
            <person name="Mago R."/>
            <person name="Raley C."/>
            <person name="Miller M.E."/>
            <person name="Silverstein K.A.T."/>
            <person name="Henningsen E."/>
            <person name="Hirsch C.D."/>
            <person name="Visser B."/>
            <person name="Pretorius Z.A."/>
            <person name="Steffenson B.J."/>
            <person name="Schwessinger B."/>
            <person name="Dodds P.N."/>
            <person name="Figueroa M."/>
        </authorList>
    </citation>
    <scope>NUCLEOTIDE SEQUENCE [LARGE SCALE GENOMIC DNA]</scope>
    <source>
        <strain evidence="2">21-0</strain>
    </source>
</reference>
<dbReference type="AlphaFoldDB" id="A0A5B0PDY4"/>
<comment type="caution">
    <text evidence="2">The sequence shown here is derived from an EMBL/GenBank/DDBJ whole genome shotgun (WGS) entry which is preliminary data.</text>
</comment>
<name>A0A5B0PDY4_PUCGR</name>
<feature type="region of interest" description="Disordered" evidence="1">
    <location>
        <begin position="13"/>
        <end position="110"/>
    </location>
</feature>
<evidence type="ECO:0000313" key="2">
    <source>
        <dbReference type="EMBL" id="KAA1099521.1"/>
    </source>
</evidence>
<feature type="compositionally biased region" description="Polar residues" evidence="1">
    <location>
        <begin position="59"/>
        <end position="75"/>
    </location>
</feature>
<evidence type="ECO:0000313" key="3">
    <source>
        <dbReference type="Proteomes" id="UP000324748"/>
    </source>
</evidence>
<dbReference type="Proteomes" id="UP000324748">
    <property type="component" value="Unassembled WGS sequence"/>
</dbReference>
<proteinExistence type="predicted"/>
<accession>A0A5B0PDY4</accession>
<keyword evidence="3" id="KW-1185">Reference proteome</keyword>